<dbReference type="InterPro" id="IPR017970">
    <property type="entry name" value="Homeobox_CS"/>
</dbReference>
<dbReference type="InterPro" id="IPR050453">
    <property type="entry name" value="LIM_Homeobox_TF"/>
</dbReference>
<evidence type="ECO:0000256" key="4">
    <source>
        <dbReference type="ARBA" id="ARBA00023242"/>
    </source>
</evidence>
<dbReference type="InterPro" id="IPR001356">
    <property type="entry name" value="HD"/>
</dbReference>
<keyword evidence="3 5" id="KW-0371">Homeobox</keyword>
<feature type="domain" description="Homeobox" evidence="8">
    <location>
        <begin position="56"/>
        <end position="116"/>
    </location>
</feature>
<evidence type="ECO:0000256" key="7">
    <source>
        <dbReference type="SAM" id="MobiDB-lite"/>
    </source>
</evidence>
<organism evidence="9 10">
    <name type="scientific">Mucor plumbeus</name>
    <dbReference type="NCBI Taxonomy" id="97098"/>
    <lineage>
        <taxon>Eukaryota</taxon>
        <taxon>Fungi</taxon>
        <taxon>Fungi incertae sedis</taxon>
        <taxon>Mucoromycota</taxon>
        <taxon>Mucoromycotina</taxon>
        <taxon>Mucoromycetes</taxon>
        <taxon>Mucorales</taxon>
        <taxon>Mucorineae</taxon>
        <taxon>Mucoraceae</taxon>
        <taxon>Mucor</taxon>
    </lineage>
</organism>
<feature type="compositionally biased region" description="Polar residues" evidence="7">
    <location>
        <begin position="359"/>
        <end position="376"/>
    </location>
</feature>
<dbReference type="AlphaFoldDB" id="A0A8H7QMQ2"/>
<feature type="DNA-binding region" description="Homeobox" evidence="5">
    <location>
        <begin position="58"/>
        <end position="117"/>
    </location>
</feature>
<keyword evidence="4 5" id="KW-0539">Nucleus</keyword>
<dbReference type="Proteomes" id="UP000650833">
    <property type="component" value="Unassembled WGS sequence"/>
</dbReference>
<accession>A0A8H7QMQ2</accession>
<dbReference type="OrthoDB" id="6159439at2759"/>
<gene>
    <name evidence="9" type="ORF">INT46_003419</name>
</gene>
<reference evidence="9" key="1">
    <citation type="submission" date="2020-12" db="EMBL/GenBank/DDBJ databases">
        <title>Metabolic potential, ecology and presence of endohyphal bacteria is reflected in genomic diversity of Mucoromycotina.</title>
        <authorList>
            <person name="Muszewska A."/>
            <person name="Okrasinska A."/>
            <person name="Steczkiewicz K."/>
            <person name="Drgas O."/>
            <person name="Orlowska M."/>
            <person name="Perlinska-Lenart U."/>
            <person name="Aleksandrzak-Piekarczyk T."/>
            <person name="Szatraj K."/>
            <person name="Zielenkiewicz U."/>
            <person name="Pilsyk S."/>
            <person name="Malc E."/>
            <person name="Mieczkowski P."/>
            <person name="Kruszewska J.S."/>
            <person name="Biernat P."/>
            <person name="Pawlowska J."/>
        </authorList>
    </citation>
    <scope>NUCLEOTIDE SEQUENCE</scope>
    <source>
        <strain evidence="9">CBS 226.32</strain>
    </source>
</reference>
<dbReference type="PANTHER" id="PTHR24208">
    <property type="entry name" value="LIM/HOMEOBOX PROTEIN LHX"/>
    <property type="match status" value="1"/>
</dbReference>
<evidence type="ECO:0000313" key="10">
    <source>
        <dbReference type="Proteomes" id="UP000650833"/>
    </source>
</evidence>
<dbReference type="InterPro" id="IPR057939">
    <property type="entry name" value="TRF2_HOY1_PH"/>
</dbReference>
<evidence type="ECO:0000256" key="1">
    <source>
        <dbReference type="ARBA" id="ARBA00004123"/>
    </source>
</evidence>
<evidence type="ECO:0000313" key="9">
    <source>
        <dbReference type="EMBL" id="KAG2195468.1"/>
    </source>
</evidence>
<feature type="compositionally biased region" description="Low complexity" evidence="7">
    <location>
        <begin position="656"/>
        <end position="666"/>
    </location>
</feature>
<dbReference type="Pfam" id="PF00046">
    <property type="entry name" value="Homeodomain"/>
    <property type="match status" value="1"/>
</dbReference>
<feature type="compositionally biased region" description="Low complexity" evidence="7">
    <location>
        <begin position="342"/>
        <end position="355"/>
    </location>
</feature>
<evidence type="ECO:0000256" key="5">
    <source>
        <dbReference type="PROSITE-ProRule" id="PRU00108"/>
    </source>
</evidence>
<dbReference type="CDD" id="cd00086">
    <property type="entry name" value="homeodomain"/>
    <property type="match status" value="1"/>
</dbReference>
<dbReference type="PANTHER" id="PTHR24208:SF166">
    <property type="entry name" value="LIM HOMEOBOX TRANSCRIPTION FACTOR 1 ALPHA, ISOFORM B"/>
    <property type="match status" value="1"/>
</dbReference>
<dbReference type="Pfam" id="PF24818">
    <property type="entry name" value="PH_TRF2_HOY1"/>
    <property type="match status" value="1"/>
</dbReference>
<dbReference type="GO" id="GO:0000977">
    <property type="term" value="F:RNA polymerase II transcription regulatory region sequence-specific DNA binding"/>
    <property type="evidence" value="ECO:0007669"/>
    <property type="project" value="TreeGrafter"/>
</dbReference>
<dbReference type="GO" id="GO:0000981">
    <property type="term" value="F:DNA-binding transcription factor activity, RNA polymerase II-specific"/>
    <property type="evidence" value="ECO:0007669"/>
    <property type="project" value="InterPro"/>
</dbReference>
<feature type="region of interest" description="Disordered" evidence="7">
    <location>
        <begin position="1"/>
        <end position="65"/>
    </location>
</feature>
<dbReference type="InterPro" id="IPR009057">
    <property type="entry name" value="Homeodomain-like_sf"/>
</dbReference>
<dbReference type="EMBL" id="JAEPRC010000525">
    <property type="protein sequence ID" value="KAG2195468.1"/>
    <property type="molecule type" value="Genomic_DNA"/>
</dbReference>
<comment type="caution">
    <text evidence="9">The sequence shown here is derived from an EMBL/GenBank/DDBJ whole genome shotgun (WGS) entry which is preliminary data.</text>
</comment>
<dbReference type="GO" id="GO:0005634">
    <property type="term" value="C:nucleus"/>
    <property type="evidence" value="ECO:0007669"/>
    <property type="project" value="UniProtKB-SubCell"/>
</dbReference>
<feature type="region of interest" description="Disordered" evidence="7">
    <location>
        <begin position="342"/>
        <end position="409"/>
    </location>
</feature>
<protein>
    <recommendedName>
        <fullName evidence="8">Homeobox domain-containing protein</fullName>
    </recommendedName>
</protein>
<feature type="region of interest" description="Disordered" evidence="7">
    <location>
        <begin position="626"/>
        <end position="667"/>
    </location>
</feature>
<dbReference type="SMART" id="SM00389">
    <property type="entry name" value="HOX"/>
    <property type="match status" value="1"/>
</dbReference>
<name>A0A8H7QMQ2_9FUNG</name>
<dbReference type="SUPFAM" id="SSF46689">
    <property type="entry name" value="Homeodomain-like"/>
    <property type="match status" value="1"/>
</dbReference>
<feature type="region of interest" description="Disordered" evidence="7">
    <location>
        <begin position="213"/>
        <end position="276"/>
    </location>
</feature>
<feature type="region of interest" description="Disordered" evidence="7">
    <location>
        <begin position="513"/>
        <end position="557"/>
    </location>
</feature>
<keyword evidence="10" id="KW-1185">Reference proteome</keyword>
<keyword evidence="2 5" id="KW-0238">DNA-binding</keyword>
<dbReference type="PROSITE" id="PS00027">
    <property type="entry name" value="HOMEOBOX_1"/>
    <property type="match status" value="1"/>
</dbReference>
<dbReference type="PROSITE" id="PS50071">
    <property type="entry name" value="HOMEOBOX_2"/>
    <property type="match status" value="1"/>
</dbReference>
<evidence type="ECO:0000256" key="6">
    <source>
        <dbReference type="RuleBase" id="RU000682"/>
    </source>
</evidence>
<dbReference type="Gene3D" id="1.10.10.60">
    <property type="entry name" value="Homeodomain-like"/>
    <property type="match status" value="1"/>
</dbReference>
<feature type="compositionally biased region" description="Low complexity" evidence="7">
    <location>
        <begin position="513"/>
        <end position="528"/>
    </location>
</feature>
<evidence type="ECO:0000259" key="8">
    <source>
        <dbReference type="PROSITE" id="PS50071"/>
    </source>
</evidence>
<comment type="subcellular location">
    <subcellularLocation>
        <location evidence="1 5 6">Nucleus</location>
    </subcellularLocation>
</comment>
<feature type="compositionally biased region" description="Polar residues" evidence="7">
    <location>
        <begin position="47"/>
        <end position="57"/>
    </location>
</feature>
<proteinExistence type="predicted"/>
<sequence>MTSLQQQHHQSWSQQLSDDNNNTAQTDHLHHHQDTVVDQQDLDDLNPDSNSGSNSTPPVRKRTRATADQLSVLEDTFAVNVSPNSKLRKQLAEQLQMSERSIQIWFQNRRAKVKHMQKRAQMQMHQASIRAQLYQYHQQQQQQYGQPLLPMQPTSSVSAAAAAAAAAVYQHPYYYSNAATRLAIPTRAQSVDAVHYNNTRMMNLHQQQPQDMLFTPASSVPPPPSTTTGTQYSVTPPPMSYPQYYGHQQPSSTASSSSSWPAHLQDDLPLTRQSMPPQVYPYDFNPSLEQTSIGMEFPEYLHGQVSPSSSPLHQQQKLNATIPTLVSVPDAGPTAILATSLTHSTTGSNSNSPTPAAALSTSPEVSNNIGLSTIDPSNLMMPSASINSTNEKKECSATPDNTSVKDASSDLKQKLVVEEEEEEPKDLYLSATTLTIGTWHRLKMHETDLVCVYRPDTRIFAWHIVDGGCHFKMEVAQNAVSSIEFVLDEHEALADVHFDISEPPLFYMESTTTTTTTIPLDESSTPTTPKKKNNKKSEKDQDNETEQQQEQQEKIVEIPSPMWVQCSDFTEGKQASRFFRHTLKGVAHHMKQELLALIHNHEETRRLVHFIEPQQYNLMYQPIVESQSSSHPHHPHPHPHIQQQQQHPHHLHHHIQQQQQQQQHPPNNEDHLLMQAAAAGFMNPNMYWPNQPTNEPIACELYMN</sequence>
<evidence type="ECO:0000256" key="2">
    <source>
        <dbReference type="ARBA" id="ARBA00023125"/>
    </source>
</evidence>
<evidence type="ECO:0000256" key="3">
    <source>
        <dbReference type="ARBA" id="ARBA00023155"/>
    </source>
</evidence>
<feature type="compositionally biased region" description="Low complexity" evidence="7">
    <location>
        <begin position="1"/>
        <end position="17"/>
    </location>
</feature>